<reference evidence="4" key="4">
    <citation type="submission" date="2023-01" db="EMBL/GenBank/DDBJ databases">
        <title>Draft genome sequence of Methylobacterium oxalidis strain NBRC 107715.</title>
        <authorList>
            <person name="Sun Q."/>
            <person name="Mori K."/>
        </authorList>
    </citation>
    <scope>NUCLEOTIDE SEQUENCE</scope>
    <source>
        <strain evidence="4">NBRC 107715</strain>
    </source>
</reference>
<accession>A0A512JB95</accession>
<dbReference type="Pfam" id="PF04102">
    <property type="entry name" value="SlyX"/>
    <property type="match status" value="1"/>
</dbReference>
<dbReference type="Proteomes" id="UP001156856">
    <property type="component" value="Unassembled WGS sequence"/>
</dbReference>
<gene>
    <name evidence="1" type="primary">slyX</name>
    <name evidence="4" type="ORF">GCM10007888_21530</name>
    <name evidence="3" type="ORF">MOX02_53020</name>
</gene>
<dbReference type="EMBL" id="BSPK01000026">
    <property type="protein sequence ID" value="GLS63772.1"/>
    <property type="molecule type" value="Genomic_DNA"/>
</dbReference>
<dbReference type="AlphaFoldDB" id="A0A512JB95"/>
<dbReference type="EMBL" id="BJZU01000144">
    <property type="protein sequence ID" value="GEP07264.1"/>
    <property type="molecule type" value="Genomic_DNA"/>
</dbReference>
<reference evidence="3 5" key="3">
    <citation type="submission" date="2019-07" db="EMBL/GenBank/DDBJ databases">
        <title>Whole genome shotgun sequence of Methylobacterium oxalidis NBRC 107715.</title>
        <authorList>
            <person name="Hosoyama A."/>
            <person name="Uohara A."/>
            <person name="Ohji S."/>
            <person name="Ichikawa N."/>
        </authorList>
    </citation>
    <scope>NUCLEOTIDE SEQUENCE [LARGE SCALE GENOMIC DNA]</scope>
    <source>
        <strain evidence="3 5">NBRC 107715</strain>
    </source>
</reference>
<evidence type="ECO:0000313" key="5">
    <source>
        <dbReference type="Proteomes" id="UP000321960"/>
    </source>
</evidence>
<name>A0A512JB95_9HYPH</name>
<evidence type="ECO:0000313" key="3">
    <source>
        <dbReference type="EMBL" id="GEP07264.1"/>
    </source>
</evidence>
<reference evidence="6" key="2">
    <citation type="journal article" date="2019" name="Int. J. Syst. Evol. Microbiol.">
        <title>The Global Catalogue of Microorganisms (GCM) 10K type strain sequencing project: providing services to taxonomists for standard genome sequencing and annotation.</title>
        <authorList>
            <consortium name="The Broad Institute Genomics Platform"/>
            <consortium name="The Broad Institute Genome Sequencing Center for Infectious Disease"/>
            <person name="Wu L."/>
            <person name="Ma J."/>
        </authorList>
    </citation>
    <scope>NUCLEOTIDE SEQUENCE [LARGE SCALE GENOMIC DNA]</scope>
    <source>
        <strain evidence="6">NBRC 107715</strain>
    </source>
</reference>
<dbReference type="InterPro" id="IPR007236">
    <property type="entry name" value="SlyX"/>
</dbReference>
<proteinExistence type="inferred from homology"/>
<sequence length="71" mass="8206">MSMSDDGARIDRLEARLTEQDLVIEDLNRTITEQWRIIDRLTRQVAVLTEHVEEAAARTDPRAPEPPPPHY</sequence>
<dbReference type="PANTHER" id="PTHR36508">
    <property type="entry name" value="PROTEIN SLYX"/>
    <property type="match status" value="1"/>
</dbReference>
<protein>
    <recommendedName>
        <fullName evidence="1">Protein SlyX homolog</fullName>
    </recommendedName>
</protein>
<keyword evidence="6" id="KW-1185">Reference proteome</keyword>
<dbReference type="Proteomes" id="UP000321960">
    <property type="component" value="Unassembled WGS sequence"/>
</dbReference>
<evidence type="ECO:0000313" key="6">
    <source>
        <dbReference type="Proteomes" id="UP001156856"/>
    </source>
</evidence>
<evidence type="ECO:0000256" key="2">
    <source>
        <dbReference type="SAM" id="MobiDB-lite"/>
    </source>
</evidence>
<feature type="region of interest" description="Disordered" evidence="2">
    <location>
        <begin position="52"/>
        <end position="71"/>
    </location>
</feature>
<comment type="similarity">
    <text evidence="1">Belongs to the SlyX family.</text>
</comment>
<evidence type="ECO:0000256" key="1">
    <source>
        <dbReference type="HAMAP-Rule" id="MF_00715"/>
    </source>
</evidence>
<feature type="compositionally biased region" description="Basic and acidic residues" evidence="2">
    <location>
        <begin position="52"/>
        <end position="63"/>
    </location>
</feature>
<dbReference type="HAMAP" id="MF_00715">
    <property type="entry name" value="SlyX"/>
    <property type="match status" value="1"/>
</dbReference>
<evidence type="ECO:0000313" key="4">
    <source>
        <dbReference type="EMBL" id="GLS63772.1"/>
    </source>
</evidence>
<comment type="caution">
    <text evidence="3">The sequence shown here is derived from an EMBL/GenBank/DDBJ whole genome shotgun (WGS) entry which is preliminary data.</text>
</comment>
<dbReference type="PANTHER" id="PTHR36508:SF1">
    <property type="entry name" value="PROTEIN SLYX"/>
    <property type="match status" value="1"/>
</dbReference>
<reference evidence="4" key="1">
    <citation type="journal article" date="2014" name="Int. J. Syst. Evol. Microbiol.">
        <title>Complete genome of a new Firmicutes species belonging to the dominant human colonic microbiota ('Ruminococcus bicirculans') reveals two chromosomes and a selective capacity to utilize plant glucans.</title>
        <authorList>
            <consortium name="NISC Comparative Sequencing Program"/>
            <person name="Wegmann U."/>
            <person name="Louis P."/>
            <person name="Goesmann A."/>
            <person name="Henrissat B."/>
            <person name="Duncan S.H."/>
            <person name="Flint H.J."/>
        </authorList>
    </citation>
    <scope>NUCLEOTIDE SEQUENCE</scope>
    <source>
        <strain evidence="4">NBRC 107715</strain>
    </source>
</reference>
<organism evidence="3 5">
    <name type="scientific">Methylobacterium oxalidis</name>
    <dbReference type="NCBI Taxonomy" id="944322"/>
    <lineage>
        <taxon>Bacteria</taxon>
        <taxon>Pseudomonadati</taxon>
        <taxon>Pseudomonadota</taxon>
        <taxon>Alphaproteobacteria</taxon>
        <taxon>Hyphomicrobiales</taxon>
        <taxon>Methylobacteriaceae</taxon>
        <taxon>Methylobacterium</taxon>
    </lineage>
</organism>